<dbReference type="Gene3D" id="3.40.630.30">
    <property type="match status" value="1"/>
</dbReference>
<accession>A0ABS5VUH9</accession>
<organism evidence="2 3">
    <name type="scientific">Chryseosolibacter indicus</name>
    <dbReference type="NCBI Taxonomy" id="2782351"/>
    <lineage>
        <taxon>Bacteria</taxon>
        <taxon>Pseudomonadati</taxon>
        <taxon>Bacteroidota</taxon>
        <taxon>Cytophagia</taxon>
        <taxon>Cytophagales</taxon>
        <taxon>Chryseotaleaceae</taxon>
        <taxon>Chryseosolibacter</taxon>
    </lineage>
</organism>
<protein>
    <submittedName>
        <fullName evidence="2">GNAT family N-acetyltransferase</fullName>
        <ecNumber evidence="2">2.3.1.-</ecNumber>
    </submittedName>
</protein>
<dbReference type="EC" id="2.3.1.-" evidence="2"/>
<dbReference type="GO" id="GO:0016746">
    <property type="term" value="F:acyltransferase activity"/>
    <property type="evidence" value="ECO:0007669"/>
    <property type="project" value="UniProtKB-KW"/>
</dbReference>
<evidence type="ECO:0000313" key="2">
    <source>
        <dbReference type="EMBL" id="MBT1705078.1"/>
    </source>
</evidence>
<dbReference type="EMBL" id="JAHESD010000046">
    <property type="protein sequence ID" value="MBT1705078.1"/>
    <property type="molecule type" value="Genomic_DNA"/>
</dbReference>
<dbReference type="InterPro" id="IPR016181">
    <property type="entry name" value="Acyl_CoA_acyltransferase"/>
</dbReference>
<dbReference type="Proteomes" id="UP000772618">
    <property type="component" value="Unassembled WGS sequence"/>
</dbReference>
<dbReference type="Pfam" id="PF00583">
    <property type="entry name" value="Acetyltransf_1"/>
    <property type="match status" value="1"/>
</dbReference>
<keyword evidence="2" id="KW-0808">Transferase</keyword>
<dbReference type="PROSITE" id="PS51186">
    <property type="entry name" value="GNAT"/>
    <property type="match status" value="1"/>
</dbReference>
<reference evidence="2 3" key="1">
    <citation type="submission" date="2021-05" db="EMBL/GenBank/DDBJ databases">
        <title>A Polyphasic approach of four new species of the genus Ohtaekwangia: Ohtaekwangia histidinii sp. nov., Ohtaekwangia cretensis sp. nov., Ohtaekwangia indiensis sp. nov., Ohtaekwangia reichenbachii sp. nov. from diverse environment.</title>
        <authorList>
            <person name="Octaviana S."/>
        </authorList>
    </citation>
    <scope>NUCLEOTIDE SEQUENCE [LARGE SCALE GENOMIC DNA]</scope>
    <source>
        <strain evidence="2 3">PWU20</strain>
    </source>
</reference>
<dbReference type="RefSeq" id="WP_254155035.1">
    <property type="nucleotide sequence ID" value="NZ_JAHESD010000046.1"/>
</dbReference>
<dbReference type="CDD" id="cd04301">
    <property type="entry name" value="NAT_SF"/>
    <property type="match status" value="1"/>
</dbReference>
<keyword evidence="3" id="KW-1185">Reference proteome</keyword>
<comment type="caution">
    <text evidence="2">The sequence shown here is derived from an EMBL/GenBank/DDBJ whole genome shotgun (WGS) entry which is preliminary data.</text>
</comment>
<sequence>MQIRLANEDDVEVLTVLFNSDTNVFGEDDTGYGTKDLLEYVFDTKKKFFVCEYEGKVVGALLADYHQTYSYLDTLIVDKLYQKKGVGSALFQYFEEDLEKLNIPLIEVLTEVDNSVMQEILKKRGFREGNTFKFFSKGS</sequence>
<keyword evidence="2" id="KW-0012">Acyltransferase</keyword>
<evidence type="ECO:0000313" key="3">
    <source>
        <dbReference type="Proteomes" id="UP000772618"/>
    </source>
</evidence>
<feature type="domain" description="N-acetyltransferase" evidence="1">
    <location>
        <begin position="1"/>
        <end position="139"/>
    </location>
</feature>
<evidence type="ECO:0000259" key="1">
    <source>
        <dbReference type="PROSITE" id="PS51186"/>
    </source>
</evidence>
<gene>
    <name evidence="2" type="ORF">KK060_17425</name>
</gene>
<name>A0ABS5VUH9_9BACT</name>
<dbReference type="SUPFAM" id="SSF55729">
    <property type="entry name" value="Acyl-CoA N-acyltransferases (Nat)"/>
    <property type="match status" value="1"/>
</dbReference>
<proteinExistence type="predicted"/>
<dbReference type="InterPro" id="IPR000182">
    <property type="entry name" value="GNAT_dom"/>
</dbReference>